<dbReference type="InterPro" id="IPR006910">
    <property type="entry name" value="Rad21_Rec8_N"/>
</dbReference>
<reference evidence="7 8" key="1">
    <citation type="submission" date="2016-09" db="EMBL/GenBank/DDBJ databases">
        <title>Extensive genetic diversity and differential bi-allelic expression allows diatom success in the polar Southern Ocean.</title>
        <authorList>
            <consortium name="DOE Joint Genome Institute"/>
            <person name="Mock T."/>
            <person name="Otillar R.P."/>
            <person name="Strauss J."/>
            <person name="Dupont C."/>
            <person name="Frickenhaus S."/>
            <person name="Maumus F."/>
            <person name="Mcmullan M."/>
            <person name="Sanges R."/>
            <person name="Schmutz J."/>
            <person name="Toseland A."/>
            <person name="Valas R."/>
            <person name="Veluchamy A."/>
            <person name="Ward B.J."/>
            <person name="Allen A."/>
            <person name="Barry K."/>
            <person name="Falciatore A."/>
            <person name="Ferrante M."/>
            <person name="Fortunato A.E."/>
            <person name="Gloeckner G."/>
            <person name="Gruber A."/>
            <person name="Hipkin R."/>
            <person name="Janech M."/>
            <person name="Kroth P."/>
            <person name="Leese F."/>
            <person name="Lindquist E."/>
            <person name="Lyon B.R."/>
            <person name="Martin J."/>
            <person name="Mayer C."/>
            <person name="Parker M."/>
            <person name="Quesneville H."/>
            <person name="Raymond J."/>
            <person name="Uhlig C."/>
            <person name="Valentin K.U."/>
            <person name="Worden A.Z."/>
            <person name="Armbrust E.V."/>
            <person name="Bowler C."/>
            <person name="Green B."/>
            <person name="Moulton V."/>
            <person name="Van Oosterhout C."/>
            <person name="Grigoriev I."/>
        </authorList>
    </citation>
    <scope>NUCLEOTIDE SEQUENCE [LARGE SCALE GENOMIC DNA]</scope>
    <source>
        <strain evidence="7 8">CCMP1102</strain>
    </source>
</reference>
<dbReference type="AlphaFoldDB" id="A0A1E7F2I8"/>
<evidence type="ECO:0000313" key="7">
    <source>
        <dbReference type="EMBL" id="OEU12043.1"/>
    </source>
</evidence>
<dbReference type="PANTHER" id="PTHR12585:SF69">
    <property type="entry name" value="FI11703P"/>
    <property type="match status" value="1"/>
</dbReference>
<organism evidence="7 8">
    <name type="scientific">Fragilariopsis cylindrus CCMP1102</name>
    <dbReference type="NCBI Taxonomy" id="635003"/>
    <lineage>
        <taxon>Eukaryota</taxon>
        <taxon>Sar</taxon>
        <taxon>Stramenopiles</taxon>
        <taxon>Ochrophyta</taxon>
        <taxon>Bacillariophyta</taxon>
        <taxon>Bacillariophyceae</taxon>
        <taxon>Bacillariophycidae</taxon>
        <taxon>Bacillariales</taxon>
        <taxon>Bacillariaceae</taxon>
        <taxon>Fragilariopsis</taxon>
    </lineage>
</organism>
<dbReference type="Pfam" id="PF04824">
    <property type="entry name" value="Rad21_Rec8"/>
    <property type="match status" value="1"/>
</dbReference>
<proteinExistence type="inferred from homology"/>
<gene>
    <name evidence="7" type="primary">RAD21</name>
    <name evidence="7" type="ORF">FRACYDRAFT_263327</name>
</gene>
<feature type="compositionally biased region" description="Basic and acidic residues" evidence="4">
    <location>
        <begin position="460"/>
        <end position="473"/>
    </location>
</feature>
<feature type="compositionally biased region" description="Basic and acidic residues" evidence="4">
    <location>
        <begin position="605"/>
        <end position="616"/>
    </location>
</feature>
<dbReference type="InterPro" id="IPR023093">
    <property type="entry name" value="ScpA-like_C"/>
</dbReference>
<feature type="region of interest" description="Disordered" evidence="4">
    <location>
        <begin position="604"/>
        <end position="634"/>
    </location>
</feature>
<dbReference type="InterPro" id="IPR036390">
    <property type="entry name" value="WH_DNA-bd_sf"/>
</dbReference>
<evidence type="ECO:0000256" key="3">
    <source>
        <dbReference type="ARBA" id="ARBA00023242"/>
    </source>
</evidence>
<dbReference type="InParanoid" id="A0A1E7F2I8"/>
<evidence type="ECO:0000259" key="5">
    <source>
        <dbReference type="Pfam" id="PF04824"/>
    </source>
</evidence>
<dbReference type="GO" id="GO:1990414">
    <property type="term" value="P:replication-born double-strand break repair via sister chromatid exchange"/>
    <property type="evidence" value="ECO:0007669"/>
    <property type="project" value="TreeGrafter"/>
</dbReference>
<dbReference type="GO" id="GO:0007062">
    <property type="term" value="P:sister chromatid cohesion"/>
    <property type="evidence" value="ECO:0007669"/>
    <property type="project" value="InterPro"/>
</dbReference>
<dbReference type="InterPro" id="IPR006909">
    <property type="entry name" value="Rad21/Rec8_C_eu"/>
</dbReference>
<keyword evidence="3" id="KW-0539">Nucleus</keyword>
<dbReference type="KEGG" id="fcy:FRACYDRAFT_263327"/>
<feature type="compositionally biased region" description="Acidic residues" evidence="4">
    <location>
        <begin position="560"/>
        <end position="574"/>
    </location>
</feature>
<feature type="domain" description="Rad21/Rec8-like protein C-terminal eukaryotic" evidence="5">
    <location>
        <begin position="635"/>
        <end position="685"/>
    </location>
</feature>
<dbReference type="OrthoDB" id="10071381at2759"/>
<dbReference type="Gene3D" id="1.10.10.580">
    <property type="entry name" value="Structural maintenance of chromosome 1. Chain E"/>
    <property type="match status" value="1"/>
</dbReference>
<evidence type="ECO:0000256" key="2">
    <source>
        <dbReference type="ARBA" id="ARBA00009870"/>
    </source>
</evidence>
<dbReference type="PANTHER" id="PTHR12585">
    <property type="entry name" value="SCC1 / RAD21 FAMILY MEMBER"/>
    <property type="match status" value="1"/>
</dbReference>
<comment type="subcellular location">
    <subcellularLocation>
        <location evidence="1">Nucleus</location>
    </subcellularLocation>
</comment>
<evidence type="ECO:0000313" key="8">
    <source>
        <dbReference type="Proteomes" id="UP000095751"/>
    </source>
</evidence>
<keyword evidence="8" id="KW-1185">Reference proteome</keyword>
<comment type="similarity">
    <text evidence="2">Belongs to the rad21 family.</text>
</comment>
<evidence type="ECO:0000256" key="1">
    <source>
        <dbReference type="ARBA" id="ARBA00004123"/>
    </source>
</evidence>
<dbReference type="Pfam" id="PF04825">
    <property type="entry name" value="Rad21_Rec8_N"/>
    <property type="match status" value="1"/>
</dbReference>
<dbReference type="SUPFAM" id="SSF46785">
    <property type="entry name" value="Winged helix' DNA-binding domain"/>
    <property type="match status" value="1"/>
</dbReference>
<dbReference type="Proteomes" id="UP000095751">
    <property type="component" value="Unassembled WGS sequence"/>
</dbReference>
<dbReference type="InterPro" id="IPR039781">
    <property type="entry name" value="Rad21/Rec8-like"/>
</dbReference>
<feature type="compositionally biased region" description="Low complexity" evidence="4">
    <location>
        <begin position="215"/>
        <end position="228"/>
    </location>
</feature>
<feature type="compositionally biased region" description="Polar residues" evidence="4">
    <location>
        <begin position="189"/>
        <end position="202"/>
    </location>
</feature>
<protein>
    <submittedName>
        <fullName evidence="7">Putative double strand break repair protein RAD21</fullName>
    </submittedName>
</protein>
<name>A0A1E7F2I8_9STRA</name>
<feature type="compositionally biased region" description="Acidic residues" evidence="4">
    <location>
        <begin position="230"/>
        <end position="250"/>
    </location>
</feature>
<feature type="region of interest" description="Disordered" evidence="4">
    <location>
        <begin position="448"/>
        <end position="587"/>
    </location>
</feature>
<accession>A0A1E7F2I8</accession>
<dbReference type="GO" id="GO:0008278">
    <property type="term" value="C:cohesin complex"/>
    <property type="evidence" value="ECO:0007669"/>
    <property type="project" value="InterPro"/>
</dbReference>
<feature type="compositionally biased region" description="Acidic residues" evidence="4">
    <location>
        <begin position="501"/>
        <end position="536"/>
    </location>
</feature>
<dbReference type="GO" id="GO:0003682">
    <property type="term" value="F:chromatin binding"/>
    <property type="evidence" value="ECO:0007669"/>
    <property type="project" value="TreeGrafter"/>
</dbReference>
<feature type="compositionally biased region" description="Basic residues" evidence="4">
    <location>
        <begin position="311"/>
        <end position="320"/>
    </location>
</feature>
<feature type="region of interest" description="Disordered" evidence="4">
    <location>
        <begin position="188"/>
        <end position="320"/>
    </location>
</feature>
<evidence type="ECO:0000259" key="6">
    <source>
        <dbReference type="Pfam" id="PF04825"/>
    </source>
</evidence>
<feature type="domain" description="Rad21/Rec8-like protein N-terminal" evidence="6">
    <location>
        <begin position="1"/>
        <end position="96"/>
    </location>
</feature>
<dbReference type="GO" id="GO:0005634">
    <property type="term" value="C:nucleus"/>
    <property type="evidence" value="ECO:0007669"/>
    <property type="project" value="UniProtKB-SubCell"/>
</dbReference>
<dbReference type="EMBL" id="KV784366">
    <property type="protein sequence ID" value="OEU12043.1"/>
    <property type="molecule type" value="Genomic_DNA"/>
</dbReference>
<sequence length="694" mass="76950">MFYSQVILAKKGPLSKVWLAAHWGDKKLARPQIFATDISQSCTDIMNPSVPLALRLSGHLLLGVVRIYSRKVKYVLNDCTEAMLKLQMAFTTTKQIGDEKGSSRELLSEKDAPMHQLVSNFGEYDQVHIVEGFCLPLPEDNEWILAEDDDDDDDNEIPQEQHLLVAAVGQEGGRQQVSDIEIVRAANDSMLSEDQTRRSTSMIGDKSAFTEDGTGAAPGSAVRAAAGGENPDDYDFNVPFDDDESEDEQGVGDFTSGDGGLNLDLSRDGGTPGGGGNNSVANMSGLAMDDDDSATQASTTTNKRPHEEKKPRKRRRKRRKVVIDNNATELTTEHIRDMISNTDGIVRTMIHPASIWDEDGLGRDYKTLVKERSAQDGITIINFITTTTTGVNNKKKSSTKIVVPSLTRPFLVDESEMNGGESRLHPDLQKLWQDNYWKALDQPCPFKRRDVATEDEPVDDVERVRRDDGSKADDDSDLGSQQSDLNVEKENQQPQEGGPPLDEDAFNFPTGDDDEEEEEQEEDAPVDFGDDEEEQDLGVVNRSRDENDMLELGMVNDMVLDSDEDDDDGDDDDDLANRQALGDVASSTTKWHKHTVRVFQHLKKCMKDPNQEHEGGDSSAEDADDEPKKDLPEQISFKNLTKNVVSRRNAASVFFEMLQLKTWDFIDLDQEDSYGDITVSPGIRFGESGGGSSN</sequence>
<evidence type="ECO:0000256" key="4">
    <source>
        <dbReference type="SAM" id="MobiDB-lite"/>
    </source>
</evidence>